<dbReference type="InterPro" id="IPR014776">
    <property type="entry name" value="4pyrrole_Mease_sub2"/>
</dbReference>
<dbReference type="GO" id="GO:0009236">
    <property type="term" value="P:cobalamin biosynthetic process"/>
    <property type="evidence" value="ECO:0007669"/>
    <property type="project" value="UniProtKB-UniPathway"/>
</dbReference>
<dbReference type="Gene3D" id="3.30.950.10">
    <property type="entry name" value="Methyltransferase, Cobalt-precorrin-4 Transmethylase, Domain 2"/>
    <property type="match status" value="1"/>
</dbReference>
<proteinExistence type="predicted"/>
<dbReference type="Gene3D" id="3.40.1010.10">
    <property type="entry name" value="Cobalt-precorrin-4 Transmethylase, Domain 1"/>
    <property type="match status" value="1"/>
</dbReference>
<dbReference type="InterPro" id="IPR012818">
    <property type="entry name" value="CbiE"/>
</dbReference>
<keyword evidence="8" id="KW-1185">Reference proteome</keyword>
<gene>
    <name evidence="7" type="ORF">SAMN05660649_01635</name>
</gene>
<evidence type="ECO:0000256" key="5">
    <source>
        <dbReference type="ARBA" id="ARBA00022691"/>
    </source>
</evidence>
<accession>A0A1I2RWK2</accession>
<evidence type="ECO:0000259" key="6">
    <source>
        <dbReference type="Pfam" id="PF00590"/>
    </source>
</evidence>
<organism evidence="7 8">
    <name type="scientific">Desulfotruncus arcticus DSM 17038</name>
    <dbReference type="NCBI Taxonomy" id="1121424"/>
    <lineage>
        <taxon>Bacteria</taxon>
        <taxon>Bacillati</taxon>
        <taxon>Bacillota</taxon>
        <taxon>Clostridia</taxon>
        <taxon>Eubacteriales</taxon>
        <taxon>Desulfallaceae</taxon>
        <taxon>Desulfotruncus</taxon>
    </lineage>
</organism>
<dbReference type="CDD" id="cd11644">
    <property type="entry name" value="Precorrin-6Y-MT"/>
    <property type="match status" value="1"/>
</dbReference>
<dbReference type="OrthoDB" id="9780707at2"/>
<evidence type="ECO:0000256" key="3">
    <source>
        <dbReference type="ARBA" id="ARBA00022603"/>
    </source>
</evidence>
<keyword evidence="2" id="KW-0169">Cobalamin biosynthesis</keyword>
<dbReference type="AlphaFoldDB" id="A0A1I2RWK2"/>
<dbReference type="STRING" id="341036.SAMN05660649_01635"/>
<dbReference type="NCBIfam" id="TIGR02467">
    <property type="entry name" value="CbiE"/>
    <property type="match status" value="1"/>
</dbReference>
<dbReference type="SUPFAM" id="SSF53790">
    <property type="entry name" value="Tetrapyrrole methylase"/>
    <property type="match status" value="1"/>
</dbReference>
<dbReference type="InterPro" id="IPR050714">
    <property type="entry name" value="Cobalamin_biosynth_MTase"/>
</dbReference>
<keyword evidence="5" id="KW-0949">S-adenosyl-L-methionine</keyword>
<evidence type="ECO:0000256" key="4">
    <source>
        <dbReference type="ARBA" id="ARBA00022679"/>
    </source>
</evidence>
<comment type="pathway">
    <text evidence="1">Cofactor biosynthesis; adenosylcobalamin biosynthesis.</text>
</comment>
<sequence length="210" mass="22467">MANITIVGVGPGSKEYLTRAAETAIDHADVLIGGHRQLEMFRSLPAEKIAITAELGPVLQLIRSKALNGEKVVVLSSGDPGFYGILGTINKYLPDLNVNVIPGISSVQVACAKIGITWDDAVLTSCHGRDILPLVAAVKKYNKVITLTGPKQNPTEIARALLEGGAINKSVYIACNLSYQDEVIISTDLKKLSSLNQSDFTNCVMVIYSE</sequence>
<dbReference type="Proteomes" id="UP000199337">
    <property type="component" value="Unassembled WGS sequence"/>
</dbReference>
<dbReference type="PANTHER" id="PTHR43182:SF1">
    <property type="entry name" value="COBALT-PRECORRIN-7 C(5)-METHYLTRANSFERASE"/>
    <property type="match status" value="1"/>
</dbReference>
<dbReference type="InterPro" id="IPR014777">
    <property type="entry name" value="4pyrrole_Mease_sub1"/>
</dbReference>
<evidence type="ECO:0000313" key="7">
    <source>
        <dbReference type="EMBL" id="SFG44443.1"/>
    </source>
</evidence>
<dbReference type="EMBL" id="FOOX01000005">
    <property type="protein sequence ID" value="SFG44443.1"/>
    <property type="molecule type" value="Genomic_DNA"/>
</dbReference>
<dbReference type="GO" id="GO:0008276">
    <property type="term" value="F:protein methyltransferase activity"/>
    <property type="evidence" value="ECO:0007669"/>
    <property type="project" value="InterPro"/>
</dbReference>
<evidence type="ECO:0000313" key="8">
    <source>
        <dbReference type="Proteomes" id="UP000199337"/>
    </source>
</evidence>
<feature type="domain" description="Tetrapyrrole methylase" evidence="6">
    <location>
        <begin position="4"/>
        <end position="192"/>
    </location>
</feature>
<dbReference type="InterPro" id="IPR000878">
    <property type="entry name" value="4pyrrol_Mease"/>
</dbReference>
<dbReference type="Pfam" id="PF00590">
    <property type="entry name" value="TP_methylase"/>
    <property type="match status" value="1"/>
</dbReference>
<reference evidence="8" key="1">
    <citation type="submission" date="2016-10" db="EMBL/GenBank/DDBJ databases">
        <authorList>
            <person name="Varghese N."/>
            <person name="Submissions S."/>
        </authorList>
    </citation>
    <scope>NUCLEOTIDE SEQUENCE [LARGE SCALE GENOMIC DNA]</scope>
    <source>
        <strain evidence="8">DSM 17038</strain>
    </source>
</reference>
<dbReference type="PANTHER" id="PTHR43182">
    <property type="entry name" value="COBALT-PRECORRIN-6B C(15)-METHYLTRANSFERASE (DECARBOXYLATING)"/>
    <property type="match status" value="1"/>
</dbReference>
<dbReference type="GO" id="GO:0032259">
    <property type="term" value="P:methylation"/>
    <property type="evidence" value="ECO:0007669"/>
    <property type="project" value="UniProtKB-KW"/>
</dbReference>
<evidence type="ECO:0000256" key="2">
    <source>
        <dbReference type="ARBA" id="ARBA00022573"/>
    </source>
</evidence>
<dbReference type="InterPro" id="IPR035996">
    <property type="entry name" value="4pyrrol_Methylase_sf"/>
</dbReference>
<evidence type="ECO:0000256" key="1">
    <source>
        <dbReference type="ARBA" id="ARBA00004953"/>
    </source>
</evidence>
<keyword evidence="4 7" id="KW-0808">Transferase</keyword>
<name>A0A1I2RWK2_9FIRM</name>
<dbReference type="RefSeq" id="WP_092470520.1">
    <property type="nucleotide sequence ID" value="NZ_FOOX01000005.1"/>
</dbReference>
<keyword evidence="3 7" id="KW-0489">Methyltransferase</keyword>
<protein>
    <submittedName>
        <fullName evidence="7">Precorrin-6Y C5,15-methyltransferase (Decarboxylating)</fullName>
    </submittedName>
</protein>
<dbReference type="UniPathway" id="UPA00148"/>